<accession>A0ABM7P676</accession>
<evidence type="ECO:0000259" key="3">
    <source>
        <dbReference type="SMART" id="SM00062"/>
    </source>
</evidence>
<dbReference type="PANTHER" id="PTHR35936">
    <property type="entry name" value="MEMBRANE-BOUND LYTIC MUREIN TRANSGLYCOSYLASE F"/>
    <property type="match status" value="1"/>
</dbReference>
<proteinExistence type="predicted"/>
<evidence type="ECO:0000256" key="1">
    <source>
        <dbReference type="ARBA" id="ARBA00022729"/>
    </source>
</evidence>
<reference evidence="4" key="1">
    <citation type="journal article" date="2022" name="Arch. Microbiol.">
        <title>Pseudodesulfovibrio sediminis sp. nov., a mesophilic and neutrophilic sulfate-reducing bacterium isolated from sediment of a brackish lake.</title>
        <authorList>
            <person name="Takahashi A."/>
            <person name="Kojima H."/>
            <person name="Watanabe M."/>
            <person name="Fukui M."/>
        </authorList>
    </citation>
    <scope>NUCLEOTIDE SEQUENCE</scope>
    <source>
        <strain evidence="4">SF6</strain>
    </source>
</reference>
<dbReference type="SMART" id="SM00062">
    <property type="entry name" value="PBPb"/>
    <property type="match status" value="1"/>
</dbReference>
<keyword evidence="2" id="KW-0472">Membrane</keyword>
<evidence type="ECO:0000313" key="4">
    <source>
        <dbReference type="EMBL" id="BCS88361.1"/>
    </source>
</evidence>
<gene>
    <name evidence="4" type="ORF">PSDVSF_16030</name>
</gene>
<feature type="transmembrane region" description="Helical" evidence="2">
    <location>
        <begin position="258"/>
        <end position="279"/>
    </location>
</feature>
<organism evidence="4 5">
    <name type="scientific">Pseudodesulfovibrio sediminis</name>
    <dbReference type="NCBI Taxonomy" id="2810563"/>
    <lineage>
        <taxon>Bacteria</taxon>
        <taxon>Pseudomonadati</taxon>
        <taxon>Thermodesulfobacteriota</taxon>
        <taxon>Desulfovibrionia</taxon>
        <taxon>Desulfovibrionales</taxon>
        <taxon>Desulfovibrionaceae</taxon>
    </lineage>
</organism>
<protein>
    <recommendedName>
        <fullName evidence="3">Solute-binding protein family 3/N-terminal domain-containing protein</fullName>
    </recommendedName>
</protein>
<keyword evidence="2" id="KW-0812">Transmembrane</keyword>
<evidence type="ECO:0000313" key="5">
    <source>
        <dbReference type="Proteomes" id="UP001053296"/>
    </source>
</evidence>
<dbReference type="Proteomes" id="UP001053296">
    <property type="component" value="Chromosome"/>
</dbReference>
<keyword evidence="5" id="KW-1185">Reference proteome</keyword>
<dbReference type="InterPro" id="IPR001638">
    <property type="entry name" value="Solute-binding_3/MltF_N"/>
</dbReference>
<feature type="domain" description="Solute-binding protein family 3/N-terminal" evidence="3">
    <location>
        <begin position="36"/>
        <end position="251"/>
    </location>
</feature>
<name>A0ABM7P676_9BACT</name>
<keyword evidence="2" id="KW-1133">Transmembrane helix</keyword>
<dbReference type="Pfam" id="PF00497">
    <property type="entry name" value="SBP_bac_3"/>
    <property type="match status" value="1"/>
</dbReference>
<sequence>MPGSCCRFFCAIGASFFVILLLAEYVFAGADYTETGITIAATANWRPYSFKGSDGRPAGFLVDYWEKWSEKTGVPVSFKLAEWNDSLRLVINGECDLHCGLYATDERAKIFAFTGPVYQGSSVIVVRSGVSCESDLPSLRWGGVTGTVDIDYARNYSVAGEVTPFSCSTSLLKALDAGTIQAAIDDMSAVVLIGRDLGVENAFNICETVYVGDLLGGVQKERTDLMELVKLGMARVSASERRAIVNKWFIDQEIQTGWWQGHVVLGGASLVGGLIVLLLTTGRSRKKRRTLSDKN</sequence>
<evidence type="ECO:0000256" key="2">
    <source>
        <dbReference type="SAM" id="Phobius"/>
    </source>
</evidence>
<dbReference type="Gene3D" id="3.40.190.10">
    <property type="entry name" value="Periplasmic binding protein-like II"/>
    <property type="match status" value="2"/>
</dbReference>
<dbReference type="EMBL" id="AP024485">
    <property type="protein sequence ID" value="BCS88361.1"/>
    <property type="molecule type" value="Genomic_DNA"/>
</dbReference>
<keyword evidence="1" id="KW-0732">Signal</keyword>
<dbReference type="SUPFAM" id="SSF53850">
    <property type="entry name" value="Periplasmic binding protein-like II"/>
    <property type="match status" value="1"/>
</dbReference>